<dbReference type="Proteomes" id="UP001551482">
    <property type="component" value="Unassembled WGS sequence"/>
</dbReference>
<dbReference type="EMBL" id="JBEZFP010000230">
    <property type="protein sequence ID" value="MEU8140045.1"/>
    <property type="molecule type" value="Genomic_DNA"/>
</dbReference>
<name>A0ABV3DWB6_9ACTN</name>
<gene>
    <name evidence="1" type="ORF">AB0C36_41960</name>
</gene>
<protein>
    <submittedName>
        <fullName evidence="1">Uncharacterized protein</fullName>
    </submittedName>
</protein>
<accession>A0ABV3DWB6</accession>
<organism evidence="1 2">
    <name type="scientific">Streptodolium elevatio</name>
    <dbReference type="NCBI Taxonomy" id="3157996"/>
    <lineage>
        <taxon>Bacteria</taxon>
        <taxon>Bacillati</taxon>
        <taxon>Actinomycetota</taxon>
        <taxon>Actinomycetes</taxon>
        <taxon>Kitasatosporales</taxon>
        <taxon>Streptomycetaceae</taxon>
        <taxon>Streptodolium</taxon>
    </lineage>
</organism>
<keyword evidence="2" id="KW-1185">Reference proteome</keyword>
<sequence length="49" mass="5262">MATFDREMVEICPQRLRQPTGRGGVLATKSPVVDNITDLTQGPGLTHGP</sequence>
<evidence type="ECO:0000313" key="1">
    <source>
        <dbReference type="EMBL" id="MEU8140045.1"/>
    </source>
</evidence>
<dbReference type="RefSeq" id="WP_358364791.1">
    <property type="nucleotide sequence ID" value="NZ_JBEZFP010000230.1"/>
</dbReference>
<proteinExistence type="predicted"/>
<comment type="caution">
    <text evidence="1">The sequence shown here is derived from an EMBL/GenBank/DDBJ whole genome shotgun (WGS) entry which is preliminary data.</text>
</comment>
<reference evidence="1 2" key="1">
    <citation type="submission" date="2024-06" db="EMBL/GenBank/DDBJ databases">
        <title>The Natural Products Discovery Center: Release of the First 8490 Sequenced Strains for Exploring Actinobacteria Biosynthetic Diversity.</title>
        <authorList>
            <person name="Kalkreuter E."/>
            <person name="Kautsar S.A."/>
            <person name="Yang D."/>
            <person name="Bader C.D."/>
            <person name="Teijaro C.N."/>
            <person name="Fluegel L."/>
            <person name="Davis C.M."/>
            <person name="Simpson J.R."/>
            <person name="Lauterbach L."/>
            <person name="Steele A.D."/>
            <person name="Gui C."/>
            <person name="Meng S."/>
            <person name="Li G."/>
            <person name="Viehrig K."/>
            <person name="Ye F."/>
            <person name="Su P."/>
            <person name="Kiefer A.F."/>
            <person name="Nichols A."/>
            <person name="Cepeda A.J."/>
            <person name="Yan W."/>
            <person name="Fan B."/>
            <person name="Jiang Y."/>
            <person name="Adhikari A."/>
            <person name="Zheng C.-J."/>
            <person name="Schuster L."/>
            <person name="Cowan T.M."/>
            <person name="Smanski M.J."/>
            <person name="Chevrette M.G."/>
            <person name="De Carvalho L.P.S."/>
            <person name="Shen B."/>
        </authorList>
    </citation>
    <scope>NUCLEOTIDE SEQUENCE [LARGE SCALE GENOMIC DNA]</scope>
    <source>
        <strain evidence="1 2">NPDC048946</strain>
    </source>
</reference>
<evidence type="ECO:0000313" key="2">
    <source>
        <dbReference type="Proteomes" id="UP001551482"/>
    </source>
</evidence>